<organism evidence="2 3">
    <name type="scientific">Paracoccus denitrificans</name>
    <dbReference type="NCBI Taxonomy" id="266"/>
    <lineage>
        <taxon>Bacteria</taxon>
        <taxon>Pseudomonadati</taxon>
        <taxon>Pseudomonadota</taxon>
        <taxon>Alphaproteobacteria</taxon>
        <taxon>Rhodobacterales</taxon>
        <taxon>Paracoccaceae</taxon>
        <taxon>Paracoccus</taxon>
    </lineage>
</organism>
<comment type="caution">
    <text evidence="2">The sequence shown here is derived from an EMBL/GenBank/DDBJ whole genome shotgun (WGS) entry which is preliminary data.</text>
</comment>
<protein>
    <submittedName>
        <fullName evidence="2">DUF2285 domain-containing protein</fullName>
    </submittedName>
</protein>
<dbReference type="EMBL" id="VAFL01000016">
    <property type="protein sequence ID" value="TKW65128.1"/>
    <property type="molecule type" value="Genomic_DNA"/>
</dbReference>
<proteinExistence type="predicted"/>
<dbReference type="AlphaFoldDB" id="A0A533I5Z0"/>
<evidence type="ECO:0000259" key="1">
    <source>
        <dbReference type="Pfam" id="PF10074"/>
    </source>
</evidence>
<reference evidence="2 3" key="1">
    <citation type="journal article" date="2017" name="Nat. Commun.">
        <title>In situ click chemistry generation of cyclooxygenase-2 inhibitors.</title>
        <authorList>
            <person name="Bhardwaj A."/>
            <person name="Kaur J."/>
            <person name="Wuest M."/>
            <person name="Wuest F."/>
        </authorList>
    </citation>
    <scope>NUCLEOTIDE SEQUENCE [LARGE SCALE GENOMIC DNA]</scope>
    <source>
        <strain evidence="2">S2_012_000_R3_94</strain>
    </source>
</reference>
<dbReference type="Proteomes" id="UP000315344">
    <property type="component" value="Unassembled WGS sequence"/>
</dbReference>
<accession>A0A533I5Z0</accession>
<evidence type="ECO:0000313" key="2">
    <source>
        <dbReference type="EMBL" id="TKW65128.1"/>
    </source>
</evidence>
<gene>
    <name evidence="2" type="ORF">DI616_16350</name>
</gene>
<dbReference type="Pfam" id="PF10074">
    <property type="entry name" value="RovC_DNA-bd"/>
    <property type="match status" value="1"/>
</dbReference>
<feature type="domain" description="T6SS Transcription factor RovC-like DNA binding" evidence="1">
    <location>
        <begin position="25"/>
        <end position="128"/>
    </location>
</feature>
<name>A0A533I5Z0_PARDE</name>
<sequence>MIDGGGHLCLFHAEISSGTETPAAVVPLGLEGFDRLEAVHRLLASLHQRAIPPDTRLTPQQRLRIRRMLQAHDARQSGATQKEIARGIFRTGDLSRDEWQVHSTRYAVIGLLRDAKALVAGGYRRLLRHRRKR</sequence>
<dbReference type="InterPro" id="IPR018754">
    <property type="entry name" value="RovC-like_DNA-bd"/>
</dbReference>
<evidence type="ECO:0000313" key="3">
    <source>
        <dbReference type="Proteomes" id="UP000315344"/>
    </source>
</evidence>